<dbReference type="InterPro" id="IPR013320">
    <property type="entry name" value="ConA-like_dom_sf"/>
</dbReference>
<dbReference type="SUPFAM" id="SSF49899">
    <property type="entry name" value="Concanavalin A-like lectins/glucanases"/>
    <property type="match status" value="1"/>
</dbReference>
<evidence type="ECO:0000313" key="6">
    <source>
        <dbReference type="EMBL" id="EAL47999.2"/>
    </source>
</evidence>
<dbReference type="SUPFAM" id="SSF50729">
    <property type="entry name" value="PH domain-like"/>
    <property type="match status" value="1"/>
</dbReference>
<dbReference type="FunCoup" id="C4LY79">
    <property type="interactions" value="128"/>
</dbReference>
<dbReference type="OrthoDB" id="26681at2759"/>
<dbReference type="InParanoid" id="C4LY79"/>
<keyword evidence="1 3" id="KW-0853">WD repeat</keyword>
<dbReference type="InterPro" id="IPR016024">
    <property type="entry name" value="ARM-type_fold"/>
</dbReference>
<evidence type="ECO:0000313" key="7">
    <source>
        <dbReference type="Proteomes" id="UP000001926"/>
    </source>
</evidence>
<evidence type="ECO:0008006" key="8">
    <source>
        <dbReference type="Google" id="ProtNLM"/>
    </source>
</evidence>
<dbReference type="SMART" id="SM00320">
    <property type="entry name" value="WD40"/>
    <property type="match status" value="5"/>
</dbReference>
<dbReference type="EMBL" id="DS571176">
    <property type="protein sequence ID" value="EAL47999.2"/>
    <property type="molecule type" value="Genomic_DNA"/>
</dbReference>
<dbReference type="VEuPathDB" id="AmoebaDB:EHI8A_012660"/>
<dbReference type="STRING" id="5759.C4LY79"/>
<evidence type="ECO:0000256" key="1">
    <source>
        <dbReference type="ARBA" id="ARBA00022574"/>
    </source>
</evidence>
<dbReference type="InterPro" id="IPR000409">
    <property type="entry name" value="BEACH_dom"/>
</dbReference>
<dbReference type="Pfam" id="PF00400">
    <property type="entry name" value="WD40"/>
    <property type="match status" value="1"/>
</dbReference>
<dbReference type="InterPro" id="IPR036372">
    <property type="entry name" value="BEACH_dom_sf"/>
</dbReference>
<dbReference type="KEGG" id="ehi:EHI_051850"/>
<dbReference type="VEuPathDB" id="AmoebaDB:EHI_051850"/>
<dbReference type="SMART" id="SM01026">
    <property type="entry name" value="Beach"/>
    <property type="match status" value="1"/>
</dbReference>
<dbReference type="InterPro" id="IPR001680">
    <property type="entry name" value="WD40_rpt"/>
</dbReference>
<evidence type="ECO:0000256" key="3">
    <source>
        <dbReference type="PROSITE-ProRule" id="PRU00221"/>
    </source>
</evidence>
<organism evidence="6 7">
    <name type="scientific">Entamoeba histolytica (strain ATCC 30459 / HM-1:IMSS / ABRM)</name>
    <dbReference type="NCBI Taxonomy" id="294381"/>
    <lineage>
        <taxon>Eukaryota</taxon>
        <taxon>Amoebozoa</taxon>
        <taxon>Evosea</taxon>
        <taxon>Archamoebae</taxon>
        <taxon>Mastigamoebida</taxon>
        <taxon>Entamoebidae</taxon>
        <taxon>Entamoeba</taxon>
    </lineage>
</organism>
<feature type="domain" description="BEACH" evidence="4">
    <location>
        <begin position="2070"/>
        <end position="2362"/>
    </location>
</feature>
<dbReference type="Pfam" id="PF02138">
    <property type="entry name" value="Beach"/>
    <property type="match status" value="1"/>
</dbReference>
<dbReference type="FunFam" id="1.10.1540.10:FF:000001">
    <property type="entry name" value="neurobeachin isoform X1"/>
    <property type="match status" value="1"/>
</dbReference>
<dbReference type="InterPro" id="IPR050865">
    <property type="entry name" value="BEACH_Domain"/>
</dbReference>
<dbReference type="OMA" id="RWSANLD"/>
<dbReference type="VEuPathDB" id="AmoebaDB:EHI5A_032040"/>
<dbReference type="PANTHER" id="PTHR13743">
    <property type="entry name" value="BEIGE/BEACH-RELATED"/>
    <property type="match status" value="1"/>
</dbReference>
<dbReference type="InterPro" id="IPR015943">
    <property type="entry name" value="WD40/YVTN_repeat-like_dom_sf"/>
</dbReference>
<dbReference type="SUPFAM" id="SSF81837">
    <property type="entry name" value="BEACH domain"/>
    <property type="match status" value="1"/>
</dbReference>
<keyword evidence="2" id="KW-0677">Repeat</keyword>
<protein>
    <recommendedName>
        <fullName evidence="8">Beige/BEACH domain containing protein</fullName>
    </recommendedName>
</protein>
<dbReference type="PROSITE" id="PS51783">
    <property type="entry name" value="PH_BEACH"/>
    <property type="match status" value="1"/>
</dbReference>
<proteinExistence type="predicted"/>
<gene>
    <name evidence="6" type="ORF">EHI_051850</name>
</gene>
<dbReference type="HOGENOM" id="CLU_224533_0_0_1"/>
<dbReference type="VEuPathDB" id="AmoebaDB:KM1_039700"/>
<dbReference type="RefSeq" id="XP_653385.2">
    <property type="nucleotide sequence ID" value="XM_648293.2"/>
</dbReference>
<evidence type="ECO:0000259" key="4">
    <source>
        <dbReference type="PROSITE" id="PS50197"/>
    </source>
</evidence>
<dbReference type="InterPro" id="IPR036322">
    <property type="entry name" value="WD40_repeat_dom_sf"/>
</dbReference>
<accession>C4LY79</accession>
<dbReference type="InterPro" id="IPR011993">
    <property type="entry name" value="PH-like_dom_sf"/>
</dbReference>
<dbReference type="Gene3D" id="2.30.29.30">
    <property type="entry name" value="Pleckstrin-homology domain (PH domain)/Phosphotyrosine-binding domain (PTB)"/>
    <property type="match status" value="1"/>
</dbReference>
<dbReference type="Gene3D" id="2.130.10.10">
    <property type="entry name" value="YVTN repeat-like/Quinoprotein amine dehydrogenase"/>
    <property type="match status" value="1"/>
</dbReference>
<dbReference type="PROSITE" id="PS50082">
    <property type="entry name" value="WD_REPEATS_2"/>
    <property type="match status" value="1"/>
</dbReference>
<dbReference type="PANTHER" id="PTHR13743:SF123">
    <property type="entry name" value="PROTEIN FAN"/>
    <property type="match status" value="1"/>
</dbReference>
<dbReference type="GeneID" id="3407707"/>
<feature type="repeat" description="WD" evidence="3">
    <location>
        <begin position="2479"/>
        <end position="2520"/>
    </location>
</feature>
<dbReference type="Gene3D" id="1.10.1540.10">
    <property type="entry name" value="BEACH domain"/>
    <property type="match status" value="1"/>
</dbReference>
<dbReference type="PROSITE" id="PS50197">
    <property type="entry name" value="BEACH"/>
    <property type="match status" value="1"/>
</dbReference>
<dbReference type="CDD" id="cd06071">
    <property type="entry name" value="Beach"/>
    <property type="match status" value="1"/>
</dbReference>
<dbReference type="Proteomes" id="UP000001926">
    <property type="component" value="Partially assembled WGS sequence"/>
</dbReference>
<dbReference type="SUPFAM" id="SSF48371">
    <property type="entry name" value="ARM repeat"/>
    <property type="match status" value="1"/>
</dbReference>
<dbReference type="Pfam" id="PF14844">
    <property type="entry name" value="PH_BEACH"/>
    <property type="match status" value="1"/>
</dbReference>
<reference evidence="6" key="1">
    <citation type="journal article" date="2005" name="Nature">
        <title>The genome of the protist parasite Entamoeba histolytica.</title>
        <authorList>
            <person name="Loftus B."/>
            <person name="Anderson I."/>
            <person name="Davies R."/>
            <person name="Alsmark U.C."/>
            <person name="Samuelson J."/>
            <person name="Amedeo P."/>
            <person name="Roncaglia P."/>
            <person name="Berriman M."/>
            <person name="Hirt R.P."/>
            <person name="Mann B.J."/>
            <person name="Nozaki T."/>
            <person name="Suh B."/>
            <person name="Pop M."/>
            <person name="Duchene M."/>
            <person name="Ackers J."/>
            <person name="Tannich E."/>
            <person name="Leippe M."/>
            <person name="Hofer M."/>
            <person name="Bruchhaus I."/>
            <person name="Willhoeft U."/>
            <person name="Bhattacharya A."/>
            <person name="Chillingworth T."/>
            <person name="Churcher C."/>
            <person name="Hance Z."/>
            <person name="Harris B."/>
            <person name="Harris D."/>
            <person name="Jagels K."/>
            <person name="Moule S."/>
            <person name="Mungall K."/>
            <person name="Ormond D."/>
            <person name="Squares R."/>
            <person name="Whitehead S."/>
            <person name="Quail M.A."/>
            <person name="Rabbinowitsch E."/>
            <person name="Norbertczak H."/>
            <person name="Price C."/>
            <person name="Wang Z."/>
            <person name="Guillen N."/>
            <person name="Gilchrist C."/>
            <person name="Stroup S.E."/>
            <person name="Bhattacharya S."/>
            <person name="Lohia A."/>
            <person name="Foster P.G."/>
            <person name="Sicheritz-Ponten T."/>
            <person name="Weber C."/>
            <person name="Singh U."/>
            <person name="Mukherjee C."/>
            <person name="El-Sayed N.M."/>
            <person name="Petri W.A.Jr."/>
            <person name="Clark C.G."/>
            <person name="Embley T.M."/>
            <person name="Barrell B."/>
            <person name="Fraser C.M."/>
            <person name="Hall N."/>
        </authorList>
    </citation>
    <scope>NUCLEOTIDE SEQUENCE [LARGE SCALE GENOMIC DNA]</scope>
    <source>
        <strain evidence="6">HM-1:IMSS</strain>
    </source>
</reference>
<dbReference type="Gene3D" id="2.60.120.200">
    <property type="match status" value="1"/>
</dbReference>
<name>C4LY79_ENTH1</name>
<dbReference type="SUPFAM" id="SSF50978">
    <property type="entry name" value="WD40 repeat-like"/>
    <property type="match status" value="2"/>
</dbReference>
<dbReference type="VEuPathDB" id="AmoebaDB:EHI7A_015960"/>
<evidence type="ECO:0000259" key="5">
    <source>
        <dbReference type="PROSITE" id="PS51783"/>
    </source>
</evidence>
<dbReference type="InterPro" id="IPR023362">
    <property type="entry name" value="PH-BEACH_dom"/>
</dbReference>
<dbReference type="PROSITE" id="PS50294">
    <property type="entry name" value="WD_REPEATS_REGION"/>
    <property type="match status" value="1"/>
</dbReference>
<sequence length="3652" mass="421487">MSIFKSFKKQSKINNTVTPQNHKNEFYISFNKYFTSYLSTHHISELEKCIETFFKIPSEKIRDLPMVSSFSNTLVNIFINALNPITTDKLNWLIGTKIQSLPDGQELFKCLHDLAQFGSGEILTVFDSNEFVNKITDLYSFLIQIEKNEYSDLLSLLMSMIILIVPPIPKKPLPFGLLVLRFDKPDIQIYLLPVFQTITHAHMDPELIQVVAREESVQISIKALEQAKPNNDTLRLVESYLSFVKNTALLSDAIVNCVSNNGFYEALLLLLIESDKELIPGVDGVLDVIAPLMFFGDFTPTIPINDEYNNTTRILANRYPYFLVRNKYIPLFLQNYLLKTNREEGKLHTMKIIERIYRENPMNYLVLHSINYTPKLYSIFDQVSQPVRDVMLSLCVYLSRCQKFVPYNEIETITTHLTIDKINKHPELVNAFDYLTNQLLIDSKEYQKIFEQTGMTINAITVFIYFATHSNETNQSIVLQGMITLITRLMNHSVSNFTLFKETTAMTAALSLFKQNINLRRDLTKLFTAVIEYYDPIQTTDLLKKMIEPLETDPSPIILLKCVCAMLYRSSQVKESFRQLGGFEFYKRLYKYWNWSLESVPTNGITEDRYSFIEYCFVAMIYAMKGSKDNRKHFDETFKNGELIQFIQNSPFLNEENKSKYSERMTCLLIAIIFEIPDIDKVQNLGIFTKPVGGVLVYHPFVLHSLIRLIRFALNVKQQQLVLKFLILTSKEDINVRKMSFEHIATTLIKEFKEDITKESDLHNTLLELLNELIAYGVELEDVSVLMKSLKEQPCDEGVLKCLLNSTIKADRNGALSFNTAPNGYSCLSIPVDTTQFPLQQWSITTWVNLPPVVSELSLFQIYQNINGAEQSFLQLIMNPSGLRVIYGSKVIFDNMPLPRKWNHIVLVGKGKKITLYINGLLKSTAKLINYTPTPYRCVIGHSKENKVIPNAVFKIGPLKMLEYPFSDQQIRELYLLGEMYQGSFQTIDYSRYEVLPNYDSNDINVIQSFTNIKSLTYSTFNLNIPEQSIIINTDRILTPYALNSCIAFGTVNLASPHDITDGIYKVGGIALLLALILKSDTKIKFDLSLKLLLYSLRKSEDLFEEMKQCHGFDLLNLFIYRKPSLVTTESIMTLLLFSGVDPTKKDSAVISSPNAFDILILDFSLFHRMEDPQTTFLFILQSFVSLIYNNKYAQININILRSLHFLSRLIDLFQDDTIDDGVIQIIINLLQYFLLHSCTGDDLKLLVRLLIHFISVMDDKQSTSLLIQKSELRCISLIKLINFLSTNLKDKTTLLSIFTPSILFHMLSLQSLPINIVIAVMKLCASFMAVGSQTKQLFVNQFNKEKGIIFINFQLPRCTESIDVVYVLLALITCQVVPDIVSDSFEQYQKMPFSTVSIQSPEYISSLLKLLRFQIVQLQVATDSTVDMMNLVQFTGSIIRTLMEQQEIATYVFNECLNDYISILVDKNGYFKMGHPLEPLFQRHIVALGNAFAFQMVQIGNKNIIAHELLYENSSFLRDEEEEIFMMNILQAIGNSVLNQFNGEVNLDRVAPIIATFVNGRVDFILTNITPNEDLVNIMRDVIKYIKIAQLSGKKTRSIYPLYEALDRIILLLFDRRIDSELESTLEIINKDIDIIFSDINYNEQFIYMLLHSLIRNIYQTNGTTQLMLSTLLSMVSNKRGLLISRIFQTKIKIIEWLNSSHQMTSKQICEWLLQNKDEMLKADNECLLKQSTQWITDESGKLALVKGPIEQRRKDRIILNEQSEAQRIESIRRIQQKNRQVRARVSVLLKDAAEQRNEHFRALHAQSQGVWESFAECLFLENGIWHKQEEGKWTLDNVEGPCRMRKRLIHDTDFFERYKTKEHDGYIDVQLKERHQERSYELPEYLTVMDDIEVAETFSRTPNSPMPDFKDPMRKRRASTATYEDDLYNMMKTTVETSTSNLNFVEKGDEIKSKFNCNLVVGMNKLPGIFVVCTQSIYIVQGLELRREVLVAKGIVKTERIPSEDIQNIASRRFMLRNIAVEIFTSTGRNKLIVFEEGYEAVIKALSPFRQKEADMTSGIHEEKKRLVPLKLFNQVDPMTQKWIDGKISNFHYLMYLNTKAGRTFNDVTQYPVMPWVISDYSSQELDLKNPHIYRDLSKPIGALTPERAENTLERYEAVKDNPEMAFHYGSHYTSVGVTLYYLIRCEPFSHFGIELQGGKFDRADRLFNSLEDLWKLLTGPTVKQVMELIPEFFYFPEFLKNFDHFDLKKRNEGTIQVDNVILPPWAKGSYRKFVRTNMMALESPIVSQHLNEWIDLIFGFKQTGEPAIKALNLFHPSSYEGGIDMKNVDDPKLKAAYEDMIINFGQTPIQLFKQPHPKRNTLKTLFTYGILLSDSWNVLMIKNYSYPIKAISVSVQNFNGLASGIPIEKGNKVLNWNEEGTLSIYQNGKVLGVIENVHPPGKIVCSVCGNTVITGGQAGMICVFDCSVSLKQIGRIRGHKVAVTALCISKDYSIIVSGDEMGCINIWDLHSFKIIRSFEHHACITLIKIQHETGEIVTVSDTDFKHWTINGELIQRAELSQIPTDAYFARIPEWIPCHVFITSHKDGSIKVWRLDETLCLGNGSCNTHEHTPKLLKTCSVHSSEITCFTIADDFSAMYVGYADGLIQKLKYLKKYIKMVETVENNFLQELLMYENDVDKVDMLKEKDIRIIASHGGGPILGIKKPRALVTDVNIPLIKVFRGNGKWLKEFRVNEIDPGDTIKELGWTLNYHVMIITYGLKFYLYNLDGECLEKDIIDTKEADIKTIMFYDYGCSMFLSTNKIVCMDISFNKSDIKIKRKEVGCVADCVCMWYNVADDSVKCLSFYGEKVTHINMKDGACNNVKMYRNSKIYNDFNKTESCFVNANGTMVILCQSDKTDDKILKFHSFLYFPRELKLSIIGNKTTYNRDELFAHGLFYFIGVDSFLFQKSPNAFDVTKYFLKTQESTHLFKRYDEVYFVGEDKSTLRIIYSKNNKFYIKVFSIILENMQDLLAGCPLKDIEKEINQTNPNMDIHIRYCAFEMLKVYEHELTALILPILYQDISLDNEKRQSIQTKLLYLGIDNLASSAVMLSPLDPLQDKLLKCISYFLPFISDKNILKDKQNIYTAACHACRTLKTFSSHGILMAYYQYLILARTERGKNKFGRHTNHEVLFCTEVYHHPIQSLLISMDEFSLCIKWCEQLKISKYPVLARWCSRKLQFVGFTDNLEEGCQTDLELIKQRMQLLSNDYLIKVLSEAVRSPSVDVLLFLSNINNVCRSFIVKSLLHDERYSNGPIISAIFLESVFFYDQRTIFYFFKKNFENKACVVSEKKEELATISGFINKSFSDVQLTNGTLRERFPEEFREKLDEMTQLDGSRLLWRYLTSWELFAMKNPMSEMFCRTNILSLENFFFKNFENTNLPLKYSIDKTDGEWFYYYNNQRGNDVVIQTAQQNAVIAEKFKSADFESKVQEQQKNANGRREARKPKLMKSVFTMLCDILQNINYNPQDIELIKKETGCSDKMVLRAELTVISEMSEGNPEARERLNKYIDLKKTLLPWSCFVKVAHDMKLKTERDIFLNKLESTEERVKLLAEINDFNYAIELAEKSKPLMELLHRLNPLRDEQITNKINTILEKFNAPEPATQSEQPPQ</sequence>
<keyword evidence="7" id="KW-1185">Reference proteome</keyword>
<reference evidence="6" key="2">
    <citation type="submission" date="2007-03" db="EMBL/GenBank/DDBJ databases">
        <authorList>
            <person name="Lorenzi H."/>
            <person name="Amedeo P."/>
            <person name="Inman J."/>
            <person name="Schobel S."/>
            <person name="Caler E."/>
        </authorList>
    </citation>
    <scope>GENOME REANNOTATION</scope>
    <source>
        <strain evidence="6">HM-1:IMSS</strain>
    </source>
</reference>
<evidence type="ECO:0000256" key="2">
    <source>
        <dbReference type="ARBA" id="ARBA00022737"/>
    </source>
</evidence>
<feature type="domain" description="BEACH-type PH" evidence="5">
    <location>
        <begin position="1948"/>
        <end position="2052"/>
    </location>
</feature>